<comment type="caution">
    <text evidence="1">The sequence shown here is derived from an EMBL/GenBank/DDBJ whole genome shotgun (WGS) entry which is preliminary data.</text>
</comment>
<protein>
    <submittedName>
        <fullName evidence="1">Uncharacterized protein</fullName>
    </submittedName>
</protein>
<dbReference type="EMBL" id="BPLR01005237">
    <property type="protein sequence ID" value="GIY00900.1"/>
    <property type="molecule type" value="Genomic_DNA"/>
</dbReference>
<dbReference type="Proteomes" id="UP001054945">
    <property type="component" value="Unassembled WGS sequence"/>
</dbReference>
<accession>A0AAV4PUW4</accession>
<dbReference type="AlphaFoldDB" id="A0AAV4PUW4"/>
<name>A0AAV4PUW4_CAEEX</name>
<proteinExistence type="predicted"/>
<reference evidence="1 2" key="1">
    <citation type="submission" date="2021-06" db="EMBL/GenBank/DDBJ databases">
        <title>Caerostris extrusa draft genome.</title>
        <authorList>
            <person name="Kono N."/>
            <person name="Arakawa K."/>
        </authorList>
    </citation>
    <scope>NUCLEOTIDE SEQUENCE [LARGE SCALE GENOMIC DNA]</scope>
</reference>
<keyword evidence="2" id="KW-1185">Reference proteome</keyword>
<gene>
    <name evidence="1" type="ORF">CEXT_202961</name>
</gene>
<evidence type="ECO:0000313" key="2">
    <source>
        <dbReference type="Proteomes" id="UP001054945"/>
    </source>
</evidence>
<sequence>MGGFLFPQEVIRHTLFSQVKGELSVPAIPVLGRLNEVYTLSSGFGSVGCYGDGQQSELQGPDNEPWGANNAPLGLIKGQAAFTLVQSRETTNTGVKVSWTIYMDIRVFGRK</sequence>
<evidence type="ECO:0000313" key="1">
    <source>
        <dbReference type="EMBL" id="GIY00900.1"/>
    </source>
</evidence>
<organism evidence="1 2">
    <name type="scientific">Caerostris extrusa</name>
    <name type="common">Bark spider</name>
    <name type="synonym">Caerostris bankana</name>
    <dbReference type="NCBI Taxonomy" id="172846"/>
    <lineage>
        <taxon>Eukaryota</taxon>
        <taxon>Metazoa</taxon>
        <taxon>Ecdysozoa</taxon>
        <taxon>Arthropoda</taxon>
        <taxon>Chelicerata</taxon>
        <taxon>Arachnida</taxon>
        <taxon>Araneae</taxon>
        <taxon>Araneomorphae</taxon>
        <taxon>Entelegynae</taxon>
        <taxon>Araneoidea</taxon>
        <taxon>Araneidae</taxon>
        <taxon>Caerostris</taxon>
    </lineage>
</organism>